<dbReference type="Gene3D" id="2.130.10.10">
    <property type="entry name" value="YVTN repeat-like/Quinoprotein amine dehydrogenase"/>
    <property type="match status" value="1"/>
</dbReference>
<dbReference type="OrthoDB" id="5624218at2"/>
<dbReference type="EMBL" id="LMTR01000045">
    <property type="protein sequence ID" value="KWT69435.1"/>
    <property type="molecule type" value="Genomic_DNA"/>
</dbReference>
<dbReference type="STRING" id="121290.APY04_1518"/>
<dbReference type="PROSITE" id="PS51318">
    <property type="entry name" value="TAT"/>
    <property type="match status" value="1"/>
</dbReference>
<dbReference type="InterPro" id="IPR015943">
    <property type="entry name" value="WD40/YVTN_repeat-like_dom_sf"/>
</dbReference>
<feature type="chain" id="PRO_5007178231" evidence="1">
    <location>
        <begin position="24"/>
        <end position="382"/>
    </location>
</feature>
<feature type="signal peptide" evidence="1">
    <location>
        <begin position="1"/>
        <end position="23"/>
    </location>
</feature>
<dbReference type="PATRIC" id="fig|121290.4.peg.2756"/>
<keyword evidence="3" id="KW-1185">Reference proteome</keyword>
<dbReference type="InterPro" id="IPR006311">
    <property type="entry name" value="TAT_signal"/>
</dbReference>
<dbReference type="Pfam" id="PF07433">
    <property type="entry name" value="DUF1513"/>
    <property type="match status" value="1"/>
</dbReference>
<dbReference type="AlphaFoldDB" id="A0A125NVD3"/>
<keyword evidence="1" id="KW-0732">Signal</keyword>
<dbReference type="RefSeq" id="WP_068461151.1">
    <property type="nucleotide sequence ID" value="NZ_LMTR01000045.1"/>
</dbReference>
<proteinExistence type="predicted"/>
<comment type="caution">
    <text evidence="2">The sequence shown here is derived from an EMBL/GenBank/DDBJ whole genome shotgun (WGS) entry which is preliminary data.</text>
</comment>
<evidence type="ECO:0000313" key="3">
    <source>
        <dbReference type="Proteomes" id="UP000059074"/>
    </source>
</evidence>
<evidence type="ECO:0000256" key="1">
    <source>
        <dbReference type="SAM" id="SignalP"/>
    </source>
</evidence>
<dbReference type="SUPFAM" id="SSF75011">
    <property type="entry name" value="3-carboxy-cis,cis-mucoante lactonizing enzyme"/>
    <property type="match status" value="1"/>
</dbReference>
<dbReference type="PIRSF" id="PIRSF028101">
    <property type="entry name" value="UCP028101"/>
    <property type="match status" value="1"/>
</dbReference>
<organism evidence="2 3">
    <name type="scientific">Hyphomicrobium sulfonivorans</name>
    <dbReference type="NCBI Taxonomy" id="121290"/>
    <lineage>
        <taxon>Bacteria</taxon>
        <taxon>Pseudomonadati</taxon>
        <taxon>Pseudomonadota</taxon>
        <taxon>Alphaproteobacteria</taxon>
        <taxon>Hyphomicrobiales</taxon>
        <taxon>Hyphomicrobiaceae</taxon>
        <taxon>Hyphomicrobium</taxon>
    </lineage>
</organism>
<evidence type="ECO:0000313" key="2">
    <source>
        <dbReference type="EMBL" id="KWT69435.1"/>
    </source>
</evidence>
<gene>
    <name evidence="2" type="ORF">APY04_1518</name>
</gene>
<dbReference type="Proteomes" id="UP000059074">
    <property type="component" value="Unassembled WGS sequence"/>
</dbReference>
<protein>
    <submittedName>
        <fullName evidence="2">Putative exported protein</fullName>
    </submittedName>
</protein>
<reference evidence="2 3" key="1">
    <citation type="submission" date="2015-10" db="EMBL/GenBank/DDBJ databases">
        <title>Transcriptomic analysis of a linuron degrading triple-species bacterial consortium.</title>
        <authorList>
            <person name="Albers P."/>
        </authorList>
    </citation>
    <scope>NUCLEOTIDE SEQUENCE [LARGE SCALE GENOMIC DNA]</scope>
    <source>
        <strain evidence="2 3">WDL6</strain>
    </source>
</reference>
<name>A0A125NVD3_HYPSL</name>
<dbReference type="InterPro" id="IPR008311">
    <property type="entry name" value="UCP028101"/>
</dbReference>
<accession>A0A125NVD3</accession>
<sequence>MAIDRRQLLIGAAVCLASTAAAAHFGTAIASAAAADDSAFDSGIMPGDLIAACRRPDGGYSVVIMSLDGTLLHEVPLEGRGHDIALDHASGRAVVFARRPGTFALSFDIHDRKPPSVFTTPANRHFYGHGVFSRDGRLLYATEHDNDTRDGLIGVYDVAGGFRRIGEFPSYGIGPHEVILLADGTTLAIANGGIETHVETGREKLNLSSMEPSLAFVDCRNGRLLAQHKQSAELHRLSIRHLAQDARGTVWFGCQWEGENVDSPDLVGCAGLDAPLRIIAPPKPMGASLAGYIGSVAVSGDGRLLAASAPRAGRIVYIDTERQQVVGESQLADSCGVTGMEGPGFAMTSGYGIVQTEQPDHTHLTTTTFPGRAFDNHVRVIG</sequence>